<evidence type="ECO:0000256" key="3">
    <source>
        <dbReference type="SAM" id="MobiDB-lite"/>
    </source>
</evidence>
<evidence type="ECO:0000313" key="6">
    <source>
        <dbReference type="EMBL" id="QGK70822.1"/>
    </source>
</evidence>
<feature type="signal peptide" evidence="4">
    <location>
        <begin position="1"/>
        <end position="25"/>
    </location>
</feature>
<keyword evidence="7" id="KW-1185">Reference proteome</keyword>
<dbReference type="InterPro" id="IPR050902">
    <property type="entry name" value="ABC_Transporter_SBP"/>
</dbReference>
<dbReference type="InterPro" id="IPR002491">
    <property type="entry name" value="ABC_transptr_periplasmic_BD"/>
</dbReference>
<accession>A0A5Q3Q8L6</accession>
<name>A0A5Q3Q8L6_9PSEU</name>
<dbReference type="Gene3D" id="3.40.50.1980">
    <property type="entry name" value="Nitrogenase molybdenum iron protein domain"/>
    <property type="match status" value="2"/>
</dbReference>
<organism evidence="6 7">
    <name type="scientific">Allosaccharopolyspora coralli</name>
    <dbReference type="NCBI Taxonomy" id="2665642"/>
    <lineage>
        <taxon>Bacteria</taxon>
        <taxon>Bacillati</taxon>
        <taxon>Actinomycetota</taxon>
        <taxon>Actinomycetes</taxon>
        <taxon>Pseudonocardiales</taxon>
        <taxon>Pseudonocardiaceae</taxon>
        <taxon>Allosaccharopolyspora</taxon>
    </lineage>
</organism>
<reference evidence="7" key="1">
    <citation type="submission" date="2019-11" db="EMBL/GenBank/DDBJ databases">
        <title>The complete genome sequence of Saccharopolyspora sp. E2A.</title>
        <authorList>
            <person name="Zhang G."/>
        </authorList>
    </citation>
    <scope>NUCLEOTIDE SEQUENCE [LARGE SCALE GENOMIC DNA]</scope>
    <source>
        <strain evidence="7">E2A</strain>
    </source>
</reference>
<dbReference type="KEGG" id="sace:GIY23_16025"/>
<dbReference type="RefSeq" id="WP_154077401.1">
    <property type="nucleotide sequence ID" value="NZ_CP045929.1"/>
</dbReference>
<feature type="domain" description="Fe/B12 periplasmic-binding" evidence="5">
    <location>
        <begin position="65"/>
        <end position="313"/>
    </location>
</feature>
<feature type="region of interest" description="Disordered" evidence="3">
    <location>
        <begin position="25"/>
        <end position="46"/>
    </location>
</feature>
<keyword evidence="2 4" id="KW-0732">Signal</keyword>
<evidence type="ECO:0000256" key="1">
    <source>
        <dbReference type="ARBA" id="ARBA00008814"/>
    </source>
</evidence>
<protein>
    <submittedName>
        <fullName evidence="6">ABC transporter substrate-binding protein</fullName>
    </submittedName>
</protein>
<dbReference type="GO" id="GO:0071281">
    <property type="term" value="P:cellular response to iron ion"/>
    <property type="evidence" value="ECO:0007669"/>
    <property type="project" value="TreeGrafter"/>
</dbReference>
<dbReference type="PANTHER" id="PTHR30535:SF34">
    <property type="entry name" value="MOLYBDATE-BINDING PROTEIN MOLA"/>
    <property type="match status" value="1"/>
</dbReference>
<evidence type="ECO:0000256" key="4">
    <source>
        <dbReference type="SAM" id="SignalP"/>
    </source>
</evidence>
<dbReference type="Pfam" id="PF01497">
    <property type="entry name" value="Peripla_BP_2"/>
    <property type="match status" value="1"/>
</dbReference>
<evidence type="ECO:0000313" key="7">
    <source>
        <dbReference type="Proteomes" id="UP000371041"/>
    </source>
</evidence>
<dbReference type="PROSITE" id="PS50983">
    <property type="entry name" value="FE_B12_PBP"/>
    <property type="match status" value="1"/>
</dbReference>
<sequence length="315" mass="33284">MTGFRRLPALLLTTLALVAGVTGCAQRPQPTEPPPGPVADPAASFPAKVSLPGQDSVTIAQQPKSVVSLSPTATETLFAIGAGEQVTAVDRDSTFPKQAPRTDINALNADAATVGSHDPDLVIAPESATELVNGLRAVDVPVLVTPAAENLNQAYRQIEVLGKATGHGTQARDLTARMRGQIDELVRTTPKPDRPLTYFHEVSPDFYTATSRSFVGSVYSKFGLVNIADQAQGDFPQLSGEEIVQANPDLVFLADTRCCGVTPESVTQRPGWGSLGAVQNNRVVALNDDVAGRWGPRVVEMAREVSNAVTNAQNP</sequence>
<dbReference type="InterPro" id="IPR054828">
    <property type="entry name" value="Vit_B12_bind_prot"/>
</dbReference>
<dbReference type="SUPFAM" id="SSF53807">
    <property type="entry name" value="Helical backbone' metal receptor"/>
    <property type="match status" value="1"/>
</dbReference>
<feature type="chain" id="PRO_5024296712" evidence="4">
    <location>
        <begin position="26"/>
        <end position="315"/>
    </location>
</feature>
<dbReference type="AlphaFoldDB" id="A0A5Q3Q8L6"/>
<dbReference type="Proteomes" id="UP000371041">
    <property type="component" value="Chromosome"/>
</dbReference>
<comment type="similarity">
    <text evidence="1">Belongs to the bacterial solute-binding protein 8 family.</text>
</comment>
<dbReference type="PROSITE" id="PS51257">
    <property type="entry name" value="PROKAR_LIPOPROTEIN"/>
    <property type="match status" value="1"/>
</dbReference>
<dbReference type="EMBL" id="CP045929">
    <property type="protein sequence ID" value="QGK70822.1"/>
    <property type="molecule type" value="Genomic_DNA"/>
</dbReference>
<evidence type="ECO:0000259" key="5">
    <source>
        <dbReference type="PROSITE" id="PS50983"/>
    </source>
</evidence>
<evidence type="ECO:0000256" key="2">
    <source>
        <dbReference type="ARBA" id="ARBA00022729"/>
    </source>
</evidence>
<dbReference type="NCBIfam" id="NF038402">
    <property type="entry name" value="TroA_like"/>
    <property type="match status" value="1"/>
</dbReference>
<dbReference type="PANTHER" id="PTHR30535">
    <property type="entry name" value="VITAMIN B12-BINDING PROTEIN"/>
    <property type="match status" value="1"/>
</dbReference>
<gene>
    <name evidence="6" type="ORF">GIY23_16025</name>
</gene>
<proteinExistence type="inferred from homology"/>